<sequence length="895" mass="97832">MKQTTLPDATTPPNTIGIIEEAITEPTDTDVLLGRGVSTNRHPGNINFRNVVSQHVNVYVTSTKKQKMMISRSIVDKVHNDLDPPGRFLEKDSSGLWFEVGMKKALEKTSQALRDGAFPLRKQLSEDMSDPTFLAAVFDTNDNVLADAPKPAVPRISSTDKKGHRRLASAPVVQMLPVDFDLPDSKRSKPSSPYYQEVEDLNLPFGQNLTGVNFPSPAISFENEFQIGSTDVLDPAKTVKNHHRRNHTFGGYSCSDSNVSDMSIDDIFALFLGTSGQQANGQQQNQKRQQQAGQHNTMPSDSFLSHDVSELFRAPMTSPSREYISHVSASPQLYSDPTSFEVQEQNSGFQNVVSRGSFVGRMPVVQDNSIPQLLVAPAASYSRHHQQSHPSSGVENSDASMPELFSSPSLNWQSESSLPQQHLSQDPSVVSFGQNIVTTGIFDACATSGVQGQQQLQQNDGVQNLVAQENSIGDVTMGQDYALAQRFVSQPACGNVDQQQLQQSLGGENMALHLTQLLSSSTPSQLQHNSGAHNVSCQENVVVCSPQPSDVEMYQANIAVRDSPGVGSPQSFIMPVPSKILDQEQLEQQALCQPNLPFTVPTQFSNSNSEYTLSGVKRHRRSNTIANGDCFSSQRSTNVTSYMSGHHQEVNYDFSNNMHGVGEPLTVKTRNTRSIGVGQTSELQFHDFSHLEIPELPLREPNPTSTMRHHRRLNTTGHLADVPLPQDWNFSFDKPAPLKTIHEDIPIIPLTHECGSMMSSNAGTADSATPGIESHPMNSSYEKSPSASSMKAFLDALSPINAKVSEPDSTKSSLSTEDFCSHMMAAYALDGEDNGDTLLIVDDKKLINDWHADRKHSNDGVEEHSGAGDQSVLDDIALDLHSLGSLKLDSADFLS</sequence>
<feature type="domain" description="DUF6824" evidence="2">
    <location>
        <begin position="30"/>
        <end position="115"/>
    </location>
</feature>
<protein>
    <recommendedName>
        <fullName evidence="2">DUF6824 domain-containing protein</fullName>
    </recommendedName>
</protein>
<keyword evidence="4" id="KW-1185">Reference proteome</keyword>
<evidence type="ECO:0000256" key="1">
    <source>
        <dbReference type="SAM" id="MobiDB-lite"/>
    </source>
</evidence>
<dbReference type="EMBL" id="JABMIG020000054">
    <property type="protein sequence ID" value="KAL3797499.1"/>
    <property type="molecule type" value="Genomic_DNA"/>
</dbReference>
<feature type="region of interest" description="Disordered" evidence="1">
    <location>
        <begin position="278"/>
        <end position="303"/>
    </location>
</feature>
<feature type="region of interest" description="Disordered" evidence="1">
    <location>
        <begin position="381"/>
        <end position="425"/>
    </location>
</feature>
<reference evidence="3 4" key="1">
    <citation type="journal article" date="2020" name="G3 (Bethesda)">
        <title>Improved Reference Genome for Cyclotella cryptica CCMP332, a Model for Cell Wall Morphogenesis, Salinity Adaptation, and Lipid Production in Diatoms (Bacillariophyta).</title>
        <authorList>
            <person name="Roberts W.R."/>
            <person name="Downey K.M."/>
            <person name="Ruck E.C."/>
            <person name="Traller J.C."/>
            <person name="Alverson A.J."/>
        </authorList>
    </citation>
    <scope>NUCLEOTIDE SEQUENCE [LARGE SCALE GENOMIC DNA]</scope>
    <source>
        <strain evidence="3 4">CCMP332</strain>
    </source>
</reference>
<evidence type="ECO:0000313" key="3">
    <source>
        <dbReference type="EMBL" id="KAL3797499.1"/>
    </source>
</evidence>
<dbReference type="Proteomes" id="UP001516023">
    <property type="component" value="Unassembled WGS sequence"/>
</dbReference>
<dbReference type="InterPro" id="IPR049227">
    <property type="entry name" value="DUF6824"/>
</dbReference>
<proteinExistence type="predicted"/>
<name>A0ABD3QAR4_9STRA</name>
<feature type="region of interest" description="Disordered" evidence="1">
    <location>
        <begin position="758"/>
        <end position="785"/>
    </location>
</feature>
<feature type="compositionally biased region" description="Low complexity" evidence="1">
    <location>
        <begin position="278"/>
        <end position="294"/>
    </location>
</feature>
<evidence type="ECO:0000313" key="4">
    <source>
        <dbReference type="Proteomes" id="UP001516023"/>
    </source>
</evidence>
<dbReference type="AlphaFoldDB" id="A0ABD3QAR4"/>
<accession>A0ABD3QAR4</accession>
<feature type="compositionally biased region" description="Polar residues" evidence="1">
    <location>
        <begin position="406"/>
        <end position="425"/>
    </location>
</feature>
<comment type="caution">
    <text evidence="3">The sequence shown here is derived from an EMBL/GenBank/DDBJ whole genome shotgun (WGS) entry which is preliminary data.</text>
</comment>
<evidence type="ECO:0000259" key="2">
    <source>
        <dbReference type="Pfam" id="PF20710"/>
    </source>
</evidence>
<dbReference type="Pfam" id="PF20710">
    <property type="entry name" value="DUF6824"/>
    <property type="match status" value="1"/>
</dbReference>
<feature type="compositionally biased region" description="Polar residues" evidence="1">
    <location>
        <begin position="388"/>
        <end position="399"/>
    </location>
</feature>
<gene>
    <name evidence="3" type="ORF">HJC23_009863</name>
</gene>
<organism evidence="3 4">
    <name type="scientific">Cyclotella cryptica</name>
    <dbReference type="NCBI Taxonomy" id="29204"/>
    <lineage>
        <taxon>Eukaryota</taxon>
        <taxon>Sar</taxon>
        <taxon>Stramenopiles</taxon>
        <taxon>Ochrophyta</taxon>
        <taxon>Bacillariophyta</taxon>
        <taxon>Coscinodiscophyceae</taxon>
        <taxon>Thalassiosirophycidae</taxon>
        <taxon>Stephanodiscales</taxon>
        <taxon>Stephanodiscaceae</taxon>
        <taxon>Cyclotella</taxon>
    </lineage>
</organism>
<feature type="compositionally biased region" description="Polar residues" evidence="1">
    <location>
        <begin position="776"/>
        <end position="785"/>
    </location>
</feature>
<feature type="compositionally biased region" description="Polar residues" evidence="1">
    <location>
        <begin position="758"/>
        <end position="767"/>
    </location>
</feature>